<dbReference type="GO" id="GO:0009089">
    <property type="term" value="P:lysine biosynthetic process via diaminopimelate"/>
    <property type="evidence" value="ECO:0007669"/>
    <property type="project" value="TreeGrafter"/>
</dbReference>
<dbReference type="InterPro" id="IPR001341">
    <property type="entry name" value="Asp_kinase"/>
</dbReference>
<evidence type="ECO:0000313" key="9">
    <source>
        <dbReference type="EMBL" id="OCB85048.1"/>
    </source>
</evidence>
<feature type="compositionally biased region" description="Polar residues" evidence="7">
    <location>
        <begin position="7"/>
        <end position="16"/>
    </location>
</feature>
<dbReference type="InterPro" id="IPR001048">
    <property type="entry name" value="Asp/Glu/Uridylate_kinase"/>
</dbReference>
<name>A0A9Q5HS91_SANBA</name>
<dbReference type="EC" id="2.7.2.4" evidence="2"/>
<evidence type="ECO:0000256" key="2">
    <source>
        <dbReference type="ARBA" id="ARBA00013059"/>
    </source>
</evidence>
<dbReference type="Pfam" id="PF22468">
    <property type="entry name" value="ACT_9"/>
    <property type="match status" value="1"/>
</dbReference>
<comment type="similarity">
    <text evidence="1">Belongs to the aspartokinase family.</text>
</comment>
<accession>A0A9Q5HS91</accession>
<dbReference type="GO" id="GO:0004072">
    <property type="term" value="F:aspartate kinase activity"/>
    <property type="evidence" value="ECO:0007669"/>
    <property type="project" value="UniProtKB-EC"/>
</dbReference>
<feature type="compositionally biased region" description="Polar residues" evidence="7">
    <location>
        <begin position="180"/>
        <end position="190"/>
    </location>
</feature>
<dbReference type="Gene3D" id="3.30.2130.10">
    <property type="entry name" value="VC0802-like"/>
    <property type="match status" value="1"/>
</dbReference>
<dbReference type="PROSITE" id="PS00324">
    <property type="entry name" value="ASPARTOKINASE"/>
    <property type="match status" value="1"/>
</dbReference>
<proteinExistence type="inferred from homology"/>
<evidence type="ECO:0000313" key="10">
    <source>
        <dbReference type="Proteomes" id="UP000757232"/>
    </source>
</evidence>
<evidence type="ECO:0000256" key="1">
    <source>
        <dbReference type="ARBA" id="ARBA00010122"/>
    </source>
</evidence>
<dbReference type="InterPro" id="IPR045865">
    <property type="entry name" value="ACT-like_dom_sf"/>
</dbReference>
<feature type="compositionally biased region" description="Low complexity" evidence="7">
    <location>
        <begin position="17"/>
        <end position="28"/>
    </location>
</feature>
<dbReference type="InterPro" id="IPR018042">
    <property type="entry name" value="Aspartate_kinase_CS"/>
</dbReference>
<dbReference type="SUPFAM" id="SSF55021">
    <property type="entry name" value="ACT-like"/>
    <property type="match status" value="2"/>
</dbReference>
<feature type="compositionally biased region" description="Low complexity" evidence="7">
    <location>
        <begin position="165"/>
        <end position="178"/>
    </location>
</feature>
<dbReference type="Gene3D" id="3.40.1160.10">
    <property type="entry name" value="Acetylglutamate kinase-like"/>
    <property type="match status" value="2"/>
</dbReference>
<feature type="domain" description="ACT" evidence="8">
    <location>
        <begin position="567"/>
        <end position="646"/>
    </location>
</feature>
<dbReference type="FunFam" id="3.30.2130.10:FF:000001">
    <property type="entry name" value="Bifunctional aspartokinase/homoserine dehydrogenase"/>
    <property type="match status" value="1"/>
</dbReference>
<keyword evidence="3" id="KW-0808">Transferase</keyword>
<keyword evidence="4" id="KW-0547">Nucleotide-binding</keyword>
<evidence type="ECO:0000256" key="4">
    <source>
        <dbReference type="ARBA" id="ARBA00022741"/>
    </source>
</evidence>
<dbReference type="PANTHER" id="PTHR21499">
    <property type="entry name" value="ASPARTATE KINASE"/>
    <property type="match status" value="1"/>
</dbReference>
<dbReference type="GO" id="GO:0009088">
    <property type="term" value="P:threonine biosynthetic process"/>
    <property type="evidence" value="ECO:0007669"/>
    <property type="project" value="UniProtKB-ARBA"/>
</dbReference>
<protein>
    <recommendedName>
        <fullName evidence="2">aspartate kinase</fullName>
        <ecNumber evidence="2">2.7.2.4</ecNumber>
    </recommendedName>
</protein>
<dbReference type="AlphaFoldDB" id="A0A9Q5HS91"/>
<dbReference type="EMBL" id="LNZH02000212">
    <property type="protein sequence ID" value="OCB85048.1"/>
    <property type="molecule type" value="Genomic_DNA"/>
</dbReference>
<dbReference type="PROSITE" id="PS51671">
    <property type="entry name" value="ACT"/>
    <property type="match status" value="1"/>
</dbReference>
<dbReference type="SUPFAM" id="SSF53633">
    <property type="entry name" value="Carbamate kinase-like"/>
    <property type="match status" value="2"/>
</dbReference>
<evidence type="ECO:0000256" key="7">
    <source>
        <dbReference type="SAM" id="MobiDB-lite"/>
    </source>
</evidence>
<dbReference type="GO" id="GO:0005829">
    <property type="term" value="C:cytosol"/>
    <property type="evidence" value="ECO:0007669"/>
    <property type="project" value="TreeGrafter"/>
</dbReference>
<dbReference type="InterPro" id="IPR002912">
    <property type="entry name" value="ACT_dom"/>
</dbReference>
<sequence>MSLDGSVESTSPASPGSLSDASTISSSSPPTPPSLHQNTMDTAASWVVQKYGGTSVGKFVEKIAEEIVPAYLGQHKVAIVCSARSGTTKALGTTNLLLRAAGEALQRNHSPSCTSGIASPPLPITVAGIARSKNFWPRKDSESNLNGFANGTGSFSRSRAEIANPNSPRSDSPSPFSSAAHVQSESNSPLAFETQKFQQTVDILRYDHLTAAHASVRDPRLLKELEMEIEQDCDSLRNFLFATQIIDEISPRSRDNIVGVGERLSCKLVAAVLRDKGIDSEFVTLENIIPPEHSDELDRRENASNSEYVALDQSFYDRVAEAIGARIKQCGNRVPVVTGFFGPVPGSLLRQVGRGYTDLCAALAAVGLQASELQIWKEVDGIFTADPRKVPTARLIPVISPDEASELTFYGSEVVHPFTMEQVIRRKIPIRIKNVMNPTGGGTVIHPDPNADAVLLNLDANPHALDFSGPLIQEKRKKLPTAVTIKEKITVVNIHSNRKSVSHGFFAKIFGTLDRFGIDVDLISTSEVHVSMAFSDGLGKRMMDRLVRELENCGTVSTHPDMAILSLVGKQQRNLVGIAGRMFSALAEGNVNIEMISQGASEINISCVIDGRDAVKALNLIHQSCLQIKPEGAMGRSELFLSVVRMVDAHALPPPLSAIVGPWLF</sequence>
<dbReference type="GO" id="GO:0009090">
    <property type="term" value="P:homoserine biosynthetic process"/>
    <property type="evidence" value="ECO:0007669"/>
    <property type="project" value="TreeGrafter"/>
</dbReference>
<evidence type="ECO:0000256" key="5">
    <source>
        <dbReference type="ARBA" id="ARBA00022777"/>
    </source>
</evidence>
<gene>
    <name evidence="9" type="ORF">A7U60_g8005</name>
</gene>
<dbReference type="FunFam" id="3.40.1160.10:FF:000023">
    <property type="entry name" value="Probable aspartokinase"/>
    <property type="match status" value="1"/>
</dbReference>
<dbReference type="OrthoDB" id="4323675at2759"/>
<dbReference type="InterPro" id="IPR054352">
    <property type="entry name" value="ACT_Aspartokinase"/>
</dbReference>
<comment type="caution">
    <text evidence="9">The sequence shown here is derived from an EMBL/GenBank/DDBJ whole genome shotgun (WGS) entry which is preliminary data.</text>
</comment>
<dbReference type="Pfam" id="PF00696">
    <property type="entry name" value="AA_kinase"/>
    <property type="match status" value="1"/>
</dbReference>
<evidence type="ECO:0000259" key="8">
    <source>
        <dbReference type="PROSITE" id="PS51671"/>
    </source>
</evidence>
<keyword evidence="5 9" id="KW-0418">Kinase</keyword>
<keyword evidence="6" id="KW-0067">ATP-binding</keyword>
<evidence type="ECO:0000256" key="3">
    <source>
        <dbReference type="ARBA" id="ARBA00022679"/>
    </source>
</evidence>
<feature type="region of interest" description="Disordered" evidence="7">
    <location>
        <begin position="141"/>
        <end position="190"/>
    </location>
</feature>
<dbReference type="GO" id="GO:0071266">
    <property type="term" value="P:'de novo' L-methionine biosynthetic process"/>
    <property type="evidence" value="ECO:0007669"/>
    <property type="project" value="UniProtKB-ARBA"/>
</dbReference>
<dbReference type="GO" id="GO:0005524">
    <property type="term" value="F:ATP binding"/>
    <property type="evidence" value="ECO:0007669"/>
    <property type="project" value="UniProtKB-KW"/>
</dbReference>
<dbReference type="NCBIfam" id="TIGR00657">
    <property type="entry name" value="asp_kinases"/>
    <property type="match status" value="1"/>
</dbReference>
<feature type="compositionally biased region" description="Polar residues" evidence="7">
    <location>
        <begin position="143"/>
        <end position="157"/>
    </location>
</feature>
<dbReference type="Proteomes" id="UP000757232">
    <property type="component" value="Unassembled WGS sequence"/>
</dbReference>
<dbReference type="PANTHER" id="PTHR21499:SF59">
    <property type="entry name" value="ASPARTOKINASE"/>
    <property type="match status" value="1"/>
</dbReference>
<dbReference type="InterPro" id="IPR036393">
    <property type="entry name" value="AceGlu_kinase-like_sf"/>
</dbReference>
<organism evidence="9 10">
    <name type="scientific">Sanghuangporus baumii</name>
    <name type="common">Phellinus baumii</name>
    <dbReference type="NCBI Taxonomy" id="108892"/>
    <lineage>
        <taxon>Eukaryota</taxon>
        <taxon>Fungi</taxon>
        <taxon>Dikarya</taxon>
        <taxon>Basidiomycota</taxon>
        <taxon>Agaricomycotina</taxon>
        <taxon>Agaricomycetes</taxon>
        <taxon>Hymenochaetales</taxon>
        <taxon>Hymenochaetaceae</taxon>
        <taxon>Sanghuangporus</taxon>
    </lineage>
</organism>
<evidence type="ECO:0000256" key="6">
    <source>
        <dbReference type="ARBA" id="ARBA00022840"/>
    </source>
</evidence>
<feature type="region of interest" description="Disordered" evidence="7">
    <location>
        <begin position="1"/>
        <end position="38"/>
    </location>
</feature>
<keyword evidence="10" id="KW-1185">Reference proteome</keyword>
<reference evidence="9" key="1">
    <citation type="submission" date="2016-06" db="EMBL/GenBank/DDBJ databases">
        <title>Draft Genome sequence of the fungus Inonotus baumii.</title>
        <authorList>
            <person name="Zhu H."/>
            <person name="Lin W."/>
        </authorList>
    </citation>
    <scope>NUCLEOTIDE SEQUENCE</scope>
    <source>
        <strain evidence="9">821</strain>
    </source>
</reference>